<sequence>KPKLLRKVVKFTISSIVLLVTILEKKSLEHIMYLGLPCIPYSNRSQSSKSATFRLCIHSFREIDEAVTLHNETNNITID</sequence>
<name>A0A0B6Z0Z3_9EUPU</name>
<dbReference type="AlphaFoldDB" id="A0A0B6Z0Z3"/>
<dbReference type="EMBL" id="HACG01014721">
    <property type="protein sequence ID" value="CEK61586.1"/>
    <property type="molecule type" value="Transcribed_RNA"/>
</dbReference>
<organism evidence="1">
    <name type="scientific">Arion vulgaris</name>
    <dbReference type="NCBI Taxonomy" id="1028688"/>
    <lineage>
        <taxon>Eukaryota</taxon>
        <taxon>Metazoa</taxon>
        <taxon>Spiralia</taxon>
        <taxon>Lophotrochozoa</taxon>
        <taxon>Mollusca</taxon>
        <taxon>Gastropoda</taxon>
        <taxon>Heterobranchia</taxon>
        <taxon>Euthyneura</taxon>
        <taxon>Panpulmonata</taxon>
        <taxon>Eupulmonata</taxon>
        <taxon>Stylommatophora</taxon>
        <taxon>Helicina</taxon>
        <taxon>Arionoidea</taxon>
        <taxon>Arionidae</taxon>
        <taxon>Arion</taxon>
    </lineage>
</organism>
<evidence type="ECO:0000313" key="1">
    <source>
        <dbReference type="EMBL" id="CEK61586.1"/>
    </source>
</evidence>
<gene>
    <name evidence="1" type="primary">ORF42672</name>
</gene>
<feature type="non-terminal residue" evidence="1">
    <location>
        <position position="1"/>
    </location>
</feature>
<reference evidence="1" key="1">
    <citation type="submission" date="2014-12" db="EMBL/GenBank/DDBJ databases">
        <title>Insight into the proteome of Arion vulgaris.</title>
        <authorList>
            <person name="Aradska J."/>
            <person name="Bulat T."/>
            <person name="Smidak R."/>
            <person name="Sarate P."/>
            <person name="Gangsoo J."/>
            <person name="Sialana F."/>
            <person name="Bilban M."/>
            <person name="Lubec G."/>
        </authorList>
    </citation>
    <scope>NUCLEOTIDE SEQUENCE</scope>
    <source>
        <tissue evidence="1">Skin</tissue>
    </source>
</reference>
<accession>A0A0B6Z0Z3</accession>
<protein>
    <submittedName>
        <fullName evidence="1">Uncharacterized protein</fullName>
    </submittedName>
</protein>
<proteinExistence type="predicted"/>